<dbReference type="SUPFAM" id="SSF52540">
    <property type="entry name" value="P-loop containing nucleoside triphosphate hydrolases"/>
    <property type="match status" value="1"/>
</dbReference>
<protein>
    <recommendedName>
        <fullName evidence="4">ATPase AAA-type core domain-containing protein</fullName>
    </recommendedName>
</protein>
<dbReference type="PANTHER" id="PTHR23070">
    <property type="entry name" value="BCS1 AAA-TYPE ATPASE"/>
    <property type="match status" value="1"/>
</dbReference>
<name>A0AAV6HIT8_9ERIC</name>
<evidence type="ECO:0008006" key="4">
    <source>
        <dbReference type="Google" id="ProtNLM"/>
    </source>
</evidence>
<comment type="caution">
    <text evidence="2">The sequence shown here is derived from an EMBL/GenBank/DDBJ whole genome shotgun (WGS) entry which is preliminary data.</text>
</comment>
<reference evidence="2" key="1">
    <citation type="submission" date="2020-08" db="EMBL/GenBank/DDBJ databases">
        <title>Plant Genome Project.</title>
        <authorList>
            <person name="Zhang R.-G."/>
        </authorList>
    </citation>
    <scope>NUCLEOTIDE SEQUENCE</scope>
    <source>
        <strain evidence="2">WSP0</strain>
        <tissue evidence="2">Leaf</tissue>
    </source>
</reference>
<feature type="region of interest" description="Disordered" evidence="1">
    <location>
        <begin position="1"/>
        <end position="66"/>
    </location>
</feature>
<keyword evidence="3" id="KW-1185">Reference proteome</keyword>
<sequence length="334" mass="37519">MAATVSNQKILNDDETVDGGLMAPCRRGKSFDSEISSDLDAPDNEAHLGRPYQSGPNSEKKDMREGSSEECLTKSVLCFDDTTKQKSLPDLRTLTPLGQYFADEENEINDKAVKFYSRQGTGGWGSLKLVHPATLEELGPENKGIISDLLRFVMEKEFYKKVGKAWTGFYSLYEPPGTDGSSLIGAMANYLEFDIYNLDLTSLPSIEELKKMLGSTRNRSLIAIQDFNHWPGMLSMFKTELTVPCLLKIFYHLFSSCGDEHIIVFTIQHRDRHDAALLRPVGTGMHIYTPSPQPLALPEEDDEIVVERGERVKFLFSLSVELKTLHDNQALNDR</sequence>
<dbReference type="AlphaFoldDB" id="A0AAV6HIT8"/>
<accession>A0AAV6HIT8</accession>
<gene>
    <name evidence="2" type="ORF">RHGRI_038687</name>
</gene>
<dbReference type="InterPro" id="IPR027417">
    <property type="entry name" value="P-loop_NTPase"/>
</dbReference>
<dbReference type="Proteomes" id="UP000823749">
    <property type="component" value="Unassembled WGS sequence"/>
</dbReference>
<feature type="compositionally biased region" description="Polar residues" evidence="1">
    <location>
        <begin position="1"/>
        <end position="10"/>
    </location>
</feature>
<proteinExistence type="predicted"/>
<dbReference type="Gene3D" id="3.40.50.300">
    <property type="entry name" value="P-loop containing nucleotide triphosphate hydrolases"/>
    <property type="match status" value="1"/>
</dbReference>
<dbReference type="EMBL" id="JACTNZ010000036">
    <property type="protein sequence ID" value="KAG5512861.1"/>
    <property type="molecule type" value="Genomic_DNA"/>
</dbReference>
<evidence type="ECO:0000313" key="2">
    <source>
        <dbReference type="EMBL" id="KAG5512861.1"/>
    </source>
</evidence>
<organism evidence="2 3">
    <name type="scientific">Rhododendron griersonianum</name>
    <dbReference type="NCBI Taxonomy" id="479676"/>
    <lineage>
        <taxon>Eukaryota</taxon>
        <taxon>Viridiplantae</taxon>
        <taxon>Streptophyta</taxon>
        <taxon>Embryophyta</taxon>
        <taxon>Tracheophyta</taxon>
        <taxon>Spermatophyta</taxon>
        <taxon>Magnoliopsida</taxon>
        <taxon>eudicotyledons</taxon>
        <taxon>Gunneridae</taxon>
        <taxon>Pentapetalae</taxon>
        <taxon>asterids</taxon>
        <taxon>Ericales</taxon>
        <taxon>Ericaceae</taxon>
        <taxon>Ericoideae</taxon>
        <taxon>Rhodoreae</taxon>
        <taxon>Rhododendron</taxon>
    </lineage>
</organism>
<evidence type="ECO:0000256" key="1">
    <source>
        <dbReference type="SAM" id="MobiDB-lite"/>
    </source>
</evidence>
<dbReference type="InterPro" id="IPR050747">
    <property type="entry name" value="Mitochondrial_chaperone_BCS1"/>
</dbReference>
<evidence type="ECO:0000313" key="3">
    <source>
        <dbReference type="Proteomes" id="UP000823749"/>
    </source>
</evidence>